<feature type="signal peptide" evidence="1">
    <location>
        <begin position="1"/>
        <end position="21"/>
    </location>
</feature>
<sequence>MTVRVLLAALVAIGLATAALASTYADLIRTQESGGNYGALNTQGGTAAGAYQITAGTLASLGYVRHTGGSRGSWANYEWTDAARSQGVTSLSDFLNSTSGHSLQDQAFGELTDRNLSSLSSQTLGLAGQTVNGVTFTQEGLLTAAHFLGAGALNDWVASGFDPTVFPPEYLTANGFSSYAELQSHLLNRIGAASGTSYAGGYGTGGPYSETDGFPGFGAKRPVLIRETPPFQGERQTLGVN</sequence>
<comment type="caution">
    <text evidence="2">The sequence shown here is derived from an EMBL/GenBank/DDBJ whole genome shotgun (WGS) entry which is preliminary data.</text>
</comment>
<dbReference type="OrthoDB" id="7913728at2"/>
<accession>A0A6N6JKW7</accession>
<evidence type="ECO:0000313" key="2">
    <source>
        <dbReference type="EMBL" id="GFE66963.1"/>
    </source>
</evidence>
<dbReference type="Gene3D" id="1.10.530.10">
    <property type="match status" value="1"/>
</dbReference>
<proteinExistence type="predicted"/>
<dbReference type="RefSeq" id="WP_159810504.1">
    <property type="nucleotide sequence ID" value="NZ_BLJE01000007.1"/>
</dbReference>
<dbReference type="AlphaFoldDB" id="A0A6N6JKW7"/>
<keyword evidence="1" id="KW-0732">Signal</keyword>
<dbReference type="EMBL" id="BLJE01000007">
    <property type="protein sequence ID" value="GFE66963.1"/>
    <property type="molecule type" value="Genomic_DNA"/>
</dbReference>
<evidence type="ECO:0000313" key="3">
    <source>
        <dbReference type="Proteomes" id="UP000436822"/>
    </source>
</evidence>
<protein>
    <submittedName>
        <fullName evidence="2">Uncharacterized protein</fullName>
    </submittedName>
</protein>
<evidence type="ECO:0000256" key="1">
    <source>
        <dbReference type="SAM" id="SignalP"/>
    </source>
</evidence>
<organism evidence="2 3">
    <name type="scientific">Litoreibacter roseus</name>
    <dbReference type="NCBI Taxonomy" id="2601869"/>
    <lineage>
        <taxon>Bacteria</taxon>
        <taxon>Pseudomonadati</taxon>
        <taxon>Pseudomonadota</taxon>
        <taxon>Alphaproteobacteria</taxon>
        <taxon>Rhodobacterales</taxon>
        <taxon>Roseobacteraceae</taxon>
        <taxon>Litoreibacter</taxon>
    </lineage>
</organism>
<reference evidence="2 3" key="1">
    <citation type="submission" date="2019-12" db="EMBL/GenBank/DDBJ databases">
        <title>Litoreibacter badius sp. nov., a novel bacteriochlorophyll a-containing bacterium in the genus Litoreibacter.</title>
        <authorList>
            <person name="Kanamuro M."/>
            <person name="Takabe Y."/>
            <person name="Mori K."/>
            <person name="Takaichi S."/>
            <person name="Hanada S."/>
        </authorList>
    </citation>
    <scope>NUCLEOTIDE SEQUENCE [LARGE SCALE GENOMIC DNA]</scope>
    <source>
        <strain evidence="2 3">K6</strain>
    </source>
</reference>
<dbReference type="Proteomes" id="UP000436822">
    <property type="component" value="Unassembled WGS sequence"/>
</dbReference>
<keyword evidence="3" id="KW-1185">Reference proteome</keyword>
<feature type="chain" id="PRO_5026894816" evidence="1">
    <location>
        <begin position="22"/>
        <end position="241"/>
    </location>
</feature>
<name>A0A6N6JKW7_9RHOB</name>
<gene>
    <name evidence="2" type="ORF">KIN_40370</name>
</gene>